<protein>
    <submittedName>
        <fullName evidence="1">Uncharacterized protein</fullName>
    </submittedName>
</protein>
<name>A0AA88V971_9ASTE</name>
<reference evidence="1" key="1">
    <citation type="submission" date="2022-12" db="EMBL/GenBank/DDBJ databases">
        <title>Draft genome assemblies for two species of Escallonia (Escalloniales).</title>
        <authorList>
            <person name="Chanderbali A."/>
            <person name="Dervinis C."/>
            <person name="Anghel I."/>
            <person name="Soltis D."/>
            <person name="Soltis P."/>
            <person name="Zapata F."/>
        </authorList>
    </citation>
    <scope>NUCLEOTIDE SEQUENCE</scope>
    <source>
        <strain evidence="1">UCBG64.0493</strain>
        <tissue evidence="1">Leaf</tissue>
    </source>
</reference>
<accession>A0AA88V971</accession>
<dbReference type="Proteomes" id="UP001188597">
    <property type="component" value="Unassembled WGS sequence"/>
</dbReference>
<comment type="caution">
    <text evidence="1">The sequence shown here is derived from an EMBL/GenBank/DDBJ whole genome shotgun (WGS) entry which is preliminary data.</text>
</comment>
<proteinExistence type="predicted"/>
<dbReference type="EMBL" id="JAVXUP010002381">
    <property type="protein sequence ID" value="KAK3003668.1"/>
    <property type="molecule type" value="Genomic_DNA"/>
</dbReference>
<keyword evidence="2" id="KW-1185">Reference proteome</keyword>
<sequence length="98" mass="10761">MVVMDWMANMLNLPKPSCFPAPVVAYCKAPPESRKLTVLTCKSAIPRSPLPSQPVNDLQEMTQDSSQTPMAALGQLGFESSTVRCFVRNPRLQLLLVA</sequence>
<organism evidence="1 2">
    <name type="scientific">Escallonia herrerae</name>
    <dbReference type="NCBI Taxonomy" id="1293975"/>
    <lineage>
        <taxon>Eukaryota</taxon>
        <taxon>Viridiplantae</taxon>
        <taxon>Streptophyta</taxon>
        <taxon>Embryophyta</taxon>
        <taxon>Tracheophyta</taxon>
        <taxon>Spermatophyta</taxon>
        <taxon>Magnoliopsida</taxon>
        <taxon>eudicotyledons</taxon>
        <taxon>Gunneridae</taxon>
        <taxon>Pentapetalae</taxon>
        <taxon>asterids</taxon>
        <taxon>campanulids</taxon>
        <taxon>Escalloniales</taxon>
        <taxon>Escalloniaceae</taxon>
        <taxon>Escallonia</taxon>
    </lineage>
</organism>
<evidence type="ECO:0000313" key="2">
    <source>
        <dbReference type="Proteomes" id="UP001188597"/>
    </source>
</evidence>
<gene>
    <name evidence="1" type="ORF">RJ639_018269</name>
</gene>
<evidence type="ECO:0000313" key="1">
    <source>
        <dbReference type="EMBL" id="KAK3003668.1"/>
    </source>
</evidence>
<dbReference type="AlphaFoldDB" id="A0AA88V971"/>